<dbReference type="RefSeq" id="XP_067818267.1">
    <property type="nucleotide sequence ID" value="XM_067963473.1"/>
</dbReference>
<accession>A0A976FLB6</accession>
<evidence type="ECO:0000313" key="2">
    <source>
        <dbReference type="Proteomes" id="UP000294530"/>
    </source>
</evidence>
<evidence type="ECO:0000313" key="1">
    <source>
        <dbReference type="EMBL" id="TDH68768.1"/>
    </source>
</evidence>
<comment type="caution">
    <text evidence="1">The sequence shown here is derived from an EMBL/GenBank/DDBJ whole genome shotgun (WGS) entry which is preliminary data.</text>
</comment>
<dbReference type="EMBL" id="SHOA02000019">
    <property type="protein sequence ID" value="TDH68768.1"/>
    <property type="molecule type" value="Genomic_DNA"/>
</dbReference>
<proteinExistence type="predicted"/>
<keyword evidence="2" id="KW-1185">Reference proteome</keyword>
<dbReference type="Proteomes" id="UP000294530">
    <property type="component" value="Unassembled WGS sequence"/>
</dbReference>
<protein>
    <submittedName>
        <fullName evidence="1">Uncharacterized protein</fullName>
    </submittedName>
</protein>
<dbReference type="AlphaFoldDB" id="A0A976FLB6"/>
<organism evidence="1 2">
    <name type="scientific">Bremia lactucae</name>
    <name type="common">Lettuce downy mildew</name>
    <dbReference type="NCBI Taxonomy" id="4779"/>
    <lineage>
        <taxon>Eukaryota</taxon>
        <taxon>Sar</taxon>
        <taxon>Stramenopiles</taxon>
        <taxon>Oomycota</taxon>
        <taxon>Peronosporomycetes</taxon>
        <taxon>Peronosporales</taxon>
        <taxon>Peronosporaceae</taxon>
        <taxon>Bremia</taxon>
    </lineage>
</organism>
<sequence length="85" mass="9132">MDGKDAAERFDEVGNVLPMGTEELSKLQEGAAPVPVEAMWSVQAADKLTALFIQSSSCSSPIVDLVHKTEETLLNQSRPLTGNQC</sequence>
<gene>
    <name evidence="1" type="ORF">CCR75_005392</name>
</gene>
<name>A0A976FLB6_BRELC</name>
<dbReference type="GeneID" id="94349144"/>
<dbReference type="KEGG" id="blac:94349144"/>
<reference evidence="1 2" key="1">
    <citation type="journal article" date="2021" name="Genome Biol.">
        <title>AFLAP: assembly-free linkage analysis pipeline using k-mers from genome sequencing data.</title>
        <authorList>
            <person name="Fletcher K."/>
            <person name="Zhang L."/>
            <person name="Gil J."/>
            <person name="Han R."/>
            <person name="Cavanaugh K."/>
            <person name="Michelmore R."/>
        </authorList>
    </citation>
    <scope>NUCLEOTIDE SEQUENCE [LARGE SCALE GENOMIC DNA]</scope>
    <source>
        <strain evidence="1 2">SF5</strain>
    </source>
</reference>